<comment type="caution">
    <text evidence="12">The sequence shown here is derived from an EMBL/GenBank/DDBJ whole genome shotgun (WGS) entry which is preliminary data.</text>
</comment>
<evidence type="ECO:0000256" key="9">
    <source>
        <dbReference type="ARBA" id="ARBA00043147"/>
    </source>
</evidence>
<dbReference type="EMBL" id="MKCS01000001">
    <property type="protein sequence ID" value="OHX13719.1"/>
    <property type="molecule type" value="Genomic_DNA"/>
</dbReference>
<dbReference type="AlphaFoldDB" id="A0A1S1X2N4"/>
<evidence type="ECO:0000313" key="13">
    <source>
        <dbReference type="EMBL" id="OHX18094.1"/>
    </source>
</evidence>
<evidence type="ECO:0000256" key="10">
    <source>
        <dbReference type="PROSITE-ProRule" id="PRU00182"/>
    </source>
</evidence>
<evidence type="ECO:0000256" key="6">
    <source>
        <dbReference type="ARBA" id="ARBA00041697"/>
    </source>
</evidence>
<dbReference type="SUPFAM" id="SSF55174">
    <property type="entry name" value="Alpha-L RNA-binding motif"/>
    <property type="match status" value="1"/>
</dbReference>
<dbReference type="STRING" id="1903179.BI347_09470"/>
<dbReference type="CDD" id="cd00165">
    <property type="entry name" value="S4"/>
    <property type="match status" value="1"/>
</dbReference>
<evidence type="ECO:0000256" key="5">
    <source>
        <dbReference type="ARBA" id="ARBA00041420"/>
    </source>
</evidence>
<dbReference type="EMBL" id="MKCT01000061">
    <property type="protein sequence ID" value="OHX18094.1"/>
    <property type="molecule type" value="Genomic_DNA"/>
</dbReference>
<dbReference type="EC" id="5.4.99.21" evidence="3"/>
<dbReference type="InterPro" id="IPR050343">
    <property type="entry name" value="RsuA_PseudoU_synthase"/>
</dbReference>
<evidence type="ECO:0000256" key="7">
    <source>
        <dbReference type="ARBA" id="ARBA00042843"/>
    </source>
</evidence>
<dbReference type="Proteomes" id="UP000180088">
    <property type="component" value="Unassembled WGS sequence"/>
</dbReference>
<comment type="catalytic activity">
    <reaction evidence="2">
        <text>uridine(2604) in 23S rRNA = pseudouridine(2604) in 23S rRNA</text>
        <dbReference type="Rhea" id="RHEA:38875"/>
        <dbReference type="Rhea" id="RHEA-COMP:10093"/>
        <dbReference type="Rhea" id="RHEA-COMP:10094"/>
        <dbReference type="ChEBI" id="CHEBI:65314"/>
        <dbReference type="ChEBI" id="CHEBI:65315"/>
        <dbReference type="EC" id="5.4.99.21"/>
    </reaction>
</comment>
<gene>
    <name evidence="13" type="ORF">BI344_11185</name>
    <name evidence="12" type="ORF">BI347_09470</name>
</gene>
<accession>A0A1S1X2N4</accession>
<dbReference type="GO" id="GO:0006396">
    <property type="term" value="P:RNA processing"/>
    <property type="evidence" value="ECO:0007669"/>
    <property type="project" value="UniProtKB-ARBA"/>
</dbReference>
<dbReference type="InterPro" id="IPR036986">
    <property type="entry name" value="S4_RNA-bd_sf"/>
</dbReference>
<dbReference type="SMART" id="SM00363">
    <property type="entry name" value="S4"/>
    <property type="match status" value="1"/>
</dbReference>
<dbReference type="GO" id="GO:0003723">
    <property type="term" value="F:RNA binding"/>
    <property type="evidence" value="ECO:0007669"/>
    <property type="project" value="UniProtKB-KW"/>
</dbReference>
<evidence type="ECO:0000259" key="11">
    <source>
        <dbReference type="SMART" id="SM00363"/>
    </source>
</evidence>
<dbReference type="PANTHER" id="PTHR47683:SF2">
    <property type="entry name" value="RNA-BINDING S4 DOMAIN-CONTAINING PROTEIN"/>
    <property type="match status" value="1"/>
</dbReference>
<keyword evidence="15" id="KW-1185">Reference proteome</keyword>
<protein>
    <recommendedName>
        <fullName evidence="4">Dual-specificity RNA pseudouridine synthase RluF</fullName>
        <ecNumber evidence="3">5.4.99.21</ecNumber>
    </recommendedName>
    <alternativeName>
        <fullName evidence="6">23S rRNA pseudouridine(2604) synthase</fullName>
    </alternativeName>
    <alternativeName>
        <fullName evidence="8">Ribosomal large subunit pseudouridine synthase F</fullName>
    </alternativeName>
    <alternativeName>
        <fullName evidence="7">rRNA pseudouridylate synthase F</fullName>
    </alternativeName>
    <alternativeName>
        <fullName evidence="9">rRNA-uridine isomerase F</fullName>
    </alternativeName>
    <alternativeName>
        <fullName evidence="5">tRNA(Tyr) pseudouridine(35) synthase</fullName>
    </alternativeName>
</protein>
<dbReference type="PROSITE" id="PS50889">
    <property type="entry name" value="S4"/>
    <property type="match status" value="1"/>
</dbReference>
<keyword evidence="10" id="KW-0694">RNA-binding</keyword>
<reference evidence="14 15" key="1">
    <citation type="submission" date="2016-09" db="EMBL/GenBank/DDBJ databases">
        <title>Chromobacterium muskegensis sp. nov., an insecticidal bacterium isolated from Sphagnum bogs.</title>
        <authorList>
            <person name="Sparks M.E."/>
            <person name="Blackburn M.B."/>
            <person name="Gundersen-Rindal D.E."/>
            <person name="Mitchell A."/>
            <person name="Farrar R."/>
            <person name="Kuhar D."/>
        </authorList>
    </citation>
    <scope>NUCLEOTIDE SEQUENCE [LARGE SCALE GENOMIC DNA]</scope>
    <source>
        <strain evidence="13 15">14B-1</strain>
        <strain evidence="12 14">37-2</strain>
    </source>
</reference>
<dbReference type="Proteomes" id="UP000180280">
    <property type="component" value="Unassembled WGS sequence"/>
</dbReference>
<name>A0A1S1X2N4_9NEIS</name>
<evidence type="ECO:0000313" key="15">
    <source>
        <dbReference type="Proteomes" id="UP000180280"/>
    </source>
</evidence>
<dbReference type="InterPro" id="IPR002942">
    <property type="entry name" value="S4_RNA-bd"/>
</dbReference>
<dbReference type="PANTHER" id="PTHR47683">
    <property type="entry name" value="PSEUDOURIDINE SYNTHASE FAMILY PROTEIN-RELATED"/>
    <property type="match status" value="1"/>
</dbReference>
<sequence length="233" mass="25838">MDDTSVRLSKRMVELGLCSRREADACIEQGLVKVDGETVTVLGSRVLPEQKIELTGKPQLLADLPVTMLLNKPAGAAQAPAQLLGTDSRAPEDKAEQAWLPRHRQQLWLAGALDDTAHGMVVLTQDKRLLRKLADCEMEFLLQVAAAPAAEELKARVAAVRLDGKPLRNCKINRQSDRQLRCVLHAPRPGQLEAICREAGIELQDARCIRIGRLALSGLKPGQWRYLQPFERF</sequence>
<dbReference type="Gene3D" id="3.30.2350.10">
    <property type="entry name" value="Pseudouridine synthase"/>
    <property type="match status" value="1"/>
</dbReference>
<evidence type="ECO:0000256" key="2">
    <source>
        <dbReference type="ARBA" id="ARBA00036535"/>
    </source>
</evidence>
<dbReference type="GO" id="GO:0160138">
    <property type="term" value="F:23S rRNA pseudouridine(2604) synthase activity"/>
    <property type="evidence" value="ECO:0007669"/>
    <property type="project" value="UniProtKB-EC"/>
</dbReference>
<evidence type="ECO:0000256" key="3">
    <source>
        <dbReference type="ARBA" id="ARBA00038922"/>
    </source>
</evidence>
<proteinExistence type="predicted"/>
<dbReference type="InterPro" id="IPR020103">
    <property type="entry name" value="PsdUridine_synth_cat_dom_sf"/>
</dbReference>
<organism evidence="12 14">
    <name type="scientific">Chromobacterium sphagni</name>
    <dbReference type="NCBI Taxonomy" id="1903179"/>
    <lineage>
        <taxon>Bacteria</taxon>
        <taxon>Pseudomonadati</taxon>
        <taxon>Pseudomonadota</taxon>
        <taxon>Betaproteobacteria</taxon>
        <taxon>Neisseriales</taxon>
        <taxon>Chromobacteriaceae</taxon>
        <taxon>Chromobacterium</taxon>
    </lineage>
</organism>
<dbReference type="GO" id="GO:0001522">
    <property type="term" value="P:pseudouridine synthesis"/>
    <property type="evidence" value="ECO:0007669"/>
    <property type="project" value="InterPro"/>
</dbReference>
<dbReference type="OrthoDB" id="9807213at2"/>
<dbReference type="RefSeq" id="WP_071114307.1">
    <property type="nucleotide sequence ID" value="NZ_MKCS01000001.1"/>
</dbReference>
<evidence type="ECO:0000256" key="8">
    <source>
        <dbReference type="ARBA" id="ARBA00042890"/>
    </source>
</evidence>
<evidence type="ECO:0000313" key="12">
    <source>
        <dbReference type="EMBL" id="OHX13719.1"/>
    </source>
</evidence>
<evidence type="ECO:0000256" key="4">
    <source>
        <dbReference type="ARBA" id="ARBA00039989"/>
    </source>
</evidence>
<evidence type="ECO:0000313" key="14">
    <source>
        <dbReference type="Proteomes" id="UP000180088"/>
    </source>
</evidence>
<comment type="catalytic activity">
    <reaction evidence="1">
        <text>uridine(35) in tRNA(Tyr) = pseudouridine(35) in tRNA(Tyr)</text>
        <dbReference type="Rhea" id="RHEA:60556"/>
        <dbReference type="Rhea" id="RHEA-COMP:15607"/>
        <dbReference type="Rhea" id="RHEA-COMP:15608"/>
        <dbReference type="ChEBI" id="CHEBI:65314"/>
        <dbReference type="ChEBI" id="CHEBI:65315"/>
    </reaction>
</comment>
<dbReference type="Pfam" id="PF01479">
    <property type="entry name" value="S4"/>
    <property type="match status" value="1"/>
</dbReference>
<feature type="domain" description="RNA-binding S4" evidence="11">
    <location>
        <begin position="6"/>
        <end position="65"/>
    </location>
</feature>
<dbReference type="Gene3D" id="3.10.290.10">
    <property type="entry name" value="RNA-binding S4 domain"/>
    <property type="match status" value="1"/>
</dbReference>
<evidence type="ECO:0000256" key="1">
    <source>
        <dbReference type="ARBA" id="ARBA00036390"/>
    </source>
</evidence>
<dbReference type="SUPFAM" id="SSF55120">
    <property type="entry name" value="Pseudouridine synthase"/>
    <property type="match status" value="1"/>
</dbReference>